<evidence type="ECO:0000313" key="5">
    <source>
        <dbReference type="Proteomes" id="UP000643405"/>
    </source>
</evidence>
<organism evidence="4 5">
    <name type="scientific">Oryzicola mucosus</name>
    <dbReference type="NCBI Taxonomy" id="2767425"/>
    <lineage>
        <taxon>Bacteria</taxon>
        <taxon>Pseudomonadati</taxon>
        <taxon>Pseudomonadota</taxon>
        <taxon>Alphaproteobacteria</taxon>
        <taxon>Hyphomicrobiales</taxon>
        <taxon>Phyllobacteriaceae</taxon>
        <taxon>Oryzicola</taxon>
    </lineage>
</organism>
<protein>
    <submittedName>
        <fullName evidence="4">Winged helix-turn-helix domain-containing protein</fullName>
    </submittedName>
</protein>
<feature type="domain" description="OmpR/PhoB-type" evidence="3">
    <location>
        <begin position="1"/>
        <end position="40"/>
    </location>
</feature>
<dbReference type="GO" id="GO:0000160">
    <property type="term" value="P:phosphorelay signal transduction system"/>
    <property type="evidence" value="ECO:0007669"/>
    <property type="project" value="InterPro"/>
</dbReference>
<dbReference type="GO" id="GO:0003677">
    <property type="term" value="F:DNA binding"/>
    <property type="evidence" value="ECO:0007669"/>
    <property type="project" value="UniProtKB-UniRule"/>
</dbReference>
<name>A0A8J6PTL5_9HYPH</name>
<evidence type="ECO:0000256" key="1">
    <source>
        <dbReference type="ARBA" id="ARBA00023125"/>
    </source>
</evidence>
<dbReference type="AlphaFoldDB" id="A0A8J6PTL5"/>
<dbReference type="GO" id="GO:0006355">
    <property type="term" value="P:regulation of DNA-templated transcription"/>
    <property type="evidence" value="ECO:0007669"/>
    <property type="project" value="InterPro"/>
</dbReference>
<comment type="caution">
    <text evidence="4">The sequence shown here is derived from an EMBL/GenBank/DDBJ whole genome shotgun (WGS) entry which is preliminary data.</text>
</comment>
<dbReference type="InterPro" id="IPR016032">
    <property type="entry name" value="Sig_transdc_resp-reg_C-effctor"/>
</dbReference>
<gene>
    <name evidence="4" type="ORF">ICI42_11240</name>
</gene>
<dbReference type="SUPFAM" id="SSF46894">
    <property type="entry name" value="C-terminal effector domain of the bipartite response regulators"/>
    <property type="match status" value="1"/>
</dbReference>
<evidence type="ECO:0000256" key="2">
    <source>
        <dbReference type="PROSITE-ProRule" id="PRU01091"/>
    </source>
</evidence>
<evidence type="ECO:0000313" key="4">
    <source>
        <dbReference type="EMBL" id="MBD0415229.1"/>
    </source>
</evidence>
<dbReference type="EMBL" id="JACVVX010000003">
    <property type="protein sequence ID" value="MBD0415229.1"/>
    <property type="molecule type" value="Genomic_DNA"/>
</dbReference>
<evidence type="ECO:0000259" key="3">
    <source>
        <dbReference type="PROSITE" id="PS51755"/>
    </source>
</evidence>
<keyword evidence="5" id="KW-1185">Reference proteome</keyword>
<keyword evidence="1 2" id="KW-0238">DNA-binding</keyword>
<accession>A0A8J6PTL5</accession>
<dbReference type="Pfam" id="PF00486">
    <property type="entry name" value="Trans_reg_C"/>
    <property type="match status" value="1"/>
</dbReference>
<proteinExistence type="predicted"/>
<sequence>MLRGTPRHAISRMELLSEVWDKNFDPNTNIVEIYIAYLPK</sequence>
<dbReference type="Proteomes" id="UP000643405">
    <property type="component" value="Unassembled WGS sequence"/>
</dbReference>
<reference evidence="4" key="1">
    <citation type="submission" date="2020-09" db="EMBL/GenBank/DDBJ databases">
        <title>Genome seq and assembly of Tianweitania sp.</title>
        <authorList>
            <person name="Chhetri G."/>
        </authorList>
    </citation>
    <scope>NUCLEOTIDE SEQUENCE</scope>
    <source>
        <strain evidence="4">Rool2</strain>
    </source>
</reference>
<dbReference type="InterPro" id="IPR001867">
    <property type="entry name" value="OmpR/PhoB-type_DNA-bd"/>
</dbReference>
<feature type="DNA-binding region" description="OmpR/PhoB-type" evidence="2">
    <location>
        <begin position="1"/>
        <end position="40"/>
    </location>
</feature>
<dbReference type="PROSITE" id="PS51755">
    <property type="entry name" value="OMPR_PHOB"/>
    <property type="match status" value="1"/>
</dbReference>